<keyword evidence="8 10" id="KW-1133">Transmembrane helix</keyword>
<dbReference type="EMBL" id="JAEUBE010000042">
    <property type="protein sequence ID" value="KAH3671967.1"/>
    <property type="molecule type" value="Genomic_DNA"/>
</dbReference>
<feature type="compositionally biased region" description="Polar residues" evidence="11">
    <location>
        <begin position="704"/>
        <end position="731"/>
    </location>
</feature>
<evidence type="ECO:0000256" key="1">
    <source>
        <dbReference type="ARBA" id="ARBA00022448"/>
    </source>
</evidence>
<gene>
    <name evidence="12" type="ORF">OGAPHI_000153</name>
</gene>
<evidence type="ECO:0000256" key="8">
    <source>
        <dbReference type="ARBA" id="ARBA00022989"/>
    </source>
</evidence>
<evidence type="ECO:0000256" key="4">
    <source>
        <dbReference type="ARBA" id="ARBA00022737"/>
    </source>
</evidence>
<evidence type="ECO:0000313" key="13">
    <source>
        <dbReference type="Proteomes" id="UP000769157"/>
    </source>
</evidence>
<evidence type="ECO:0000256" key="11">
    <source>
        <dbReference type="SAM" id="MobiDB-lite"/>
    </source>
</evidence>
<evidence type="ECO:0000256" key="3">
    <source>
        <dbReference type="ARBA" id="ARBA00022692"/>
    </source>
</evidence>
<organism evidence="12 13">
    <name type="scientific">Ogataea philodendri</name>
    <dbReference type="NCBI Taxonomy" id="1378263"/>
    <lineage>
        <taxon>Eukaryota</taxon>
        <taxon>Fungi</taxon>
        <taxon>Dikarya</taxon>
        <taxon>Ascomycota</taxon>
        <taxon>Saccharomycotina</taxon>
        <taxon>Pichiomycetes</taxon>
        <taxon>Pichiales</taxon>
        <taxon>Pichiaceae</taxon>
        <taxon>Ogataea</taxon>
    </lineage>
</organism>
<feature type="region of interest" description="Disordered" evidence="11">
    <location>
        <begin position="423"/>
        <end position="492"/>
    </location>
</feature>
<evidence type="ECO:0000256" key="7">
    <source>
        <dbReference type="ARBA" id="ARBA00022927"/>
    </source>
</evidence>
<dbReference type="OrthoDB" id="2013972at2759"/>
<dbReference type="GO" id="GO:0005789">
    <property type="term" value="C:endoplasmic reticulum membrane"/>
    <property type="evidence" value="ECO:0007669"/>
    <property type="project" value="UniProtKB-SubCell"/>
</dbReference>
<dbReference type="GO" id="GO:0005085">
    <property type="term" value="F:guanyl-nucleotide exchange factor activity"/>
    <property type="evidence" value="ECO:0007669"/>
    <property type="project" value="InterPro"/>
</dbReference>
<evidence type="ECO:0000256" key="10">
    <source>
        <dbReference type="RuleBase" id="RU369019"/>
    </source>
</evidence>
<keyword evidence="5 10" id="KW-0256">Endoplasmic reticulum</keyword>
<dbReference type="GO" id="GO:0003400">
    <property type="term" value="P:regulation of COPII vesicle coating"/>
    <property type="evidence" value="ECO:0007669"/>
    <property type="project" value="UniProtKB-UniRule"/>
</dbReference>
<keyword evidence="7 10" id="KW-0653">Protein transport</keyword>
<dbReference type="Proteomes" id="UP000769157">
    <property type="component" value="Unassembled WGS sequence"/>
</dbReference>
<dbReference type="PANTHER" id="PTHR23284">
    <property type="entry name" value="PROLACTIN REGULATORY ELEMENT BINDING PROTEIN"/>
    <property type="match status" value="1"/>
</dbReference>
<accession>A0A9P8PIL8</accession>
<evidence type="ECO:0000256" key="5">
    <source>
        <dbReference type="ARBA" id="ARBA00022824"/>
    </source>
</evidence>
<reference evidence="12" key="2">
    <citation type="submission" date="2021-01" db="EMBL/GenBank/DDBJ databases">
        <authorList>
            <person name="Schikora-Tamarit M.A."/>
        </authorList>
    </citation>
    <scope>NUCLEOTIDE SEQUENCE</scope>
    <source>
        <strain evidence="12">CBS6075</strain>
    </source>
</reference>
<feature type="compositionally biased region" description="Low complexity" evidence="11">
    <location>
        <begin position="450"/>
        <end position="466"/>
    </location>
</feature>
<keyword evidence="2 10" id="KW-0853">WD repeat</keyword>
<proteinExistence type="inferred from homology"/>
<feature type="compositionally biased region" description="Low complexity" evidence="11">
    <location>
        <begin position="732"/>
        <end position="747"/>
    </location>
</feature>
<keyword evidence="9 10" id="KW-0472">Membrane</keyword>
<reference evidence="12" key="1">
    <citation type="journal article" date="2021" name="Open Biol.">
        <title>Shared evolutionary footprints suggest mitochondrial oxidative damage underlies multiple complex I losses in fungi.</title>
        <authorList>
            <person name="Schikora-Tamarit M.A."/>
            <person name="Marcet-Houben M."/>
            <person name="Nosek J."/>
            <person name="Gabaldon T."/>
        </authorList>
    </citation>
    <scope>NUCLEOTIDE SEQUENCE</scope>
    <source>
        <strain evidence="12">CBS6075</strain>
    </source>
</reference>
<keyword evidence="3 10" id="KW-0812">Transmembrane</keyword>
<evidence type="ECO:0000256" key="6">
    <source>
        <dbReference type="ARBA" id="ARBA00022892"/>
    </source>
</evidence>
<sequence length="802" mass="86437">MTKLKSHSLDLGYPIYGAKFVNENTLIVAGGGGEGSNGIPNKITALLIQPDNLKKPIKRYRELTLNDKEDCPMTLDVNNNQILVGINENAESIKRGVNKHLRKFKFHNDHLKFVESCQIHPSNNAQHYQKLTQLTKDGTLAAIAMSDDPSSVYIVDTTDELEEKFKIVTTGDVKDISLSPDGKMMCYITSSHFEAISTITGRSVFKTKINFLMSKIEFYDNNIVIIAGSNKSGIVLGEFSVAKSAVTKVTVIARNLKGITSLDVNNKTGLIALSGSDCSILIVRFKDFKLLKKLDKVHGFAITKVTFSQAGDYLASVSAANTVNVILVPQNFADSKPLFMSFIQLFMSIILVSLFAVVGQYLYANGYLEQLQTKAVEYYKSKKPADSSAYFTIQPIASSEVFAKGPPSTTTYVPIHTADSTTKSISENTNVGDTSVLPDDGEYTTHKPLETSSSSGVEVSANSTSSAVTNRTKETETSLPESQSPTSSEVSSILTTNLTDFAAESPANTTSETTSYFTETLNHTATVVETIVETQTISTTSIETSTKVETILTTAVETKTEVVFVTMEPTPAASKVLEKETGQLQNSSTNGTLDSAFLTDETEKNLSEEEQRPVHSNTTLLETQLSETNVTTGDVSTSSTDIVETSVIETNLTETASSTTSSDKKTEDIKVETALLSNVSEPTNSTETANKTLEPEVSILETASSVQHGSNTTTTAETVSSGVTENESSIKLSTETSTLDDLGTTDSAKFKQSPDILPLDTNSSSSVDHTDTETLLSKASGGELDVKQVKETAAGSETHDEL</sequence>
<keyword evidence="1 10" id="KW-0813">Transport</keyword>
<evidence type="ECO:0000256" key="9">
    <source>
        <dbReference type="ARBA" id="ARBA00023136"/>
    </source>
</evidence>
<dbReference type="GeneID" id="70232121"/>
<keyword evidence="13" id="KW-1185">Reference proteome</keyword>
<dbReference type="InterPro" id="IPR045260">
    <property type="entry name" value="Sec12-like"/>
</dbReference>
<dbReference type="PANTHER" id="PTHR23284:SF0">
    <property type="entry name" value="PROLACTIN REGULATORY ELEMENT-BINDING PROTEIN"/>
    <property type="match status" value="1"/>
</dbReference>
<comment type="similarity">
    <text evidence="10">Belongs to the WD repeat SEC12 family.</text>
</comment>
<feature type="compositionally biased region" description="Polar residues" evidence="11">
    <location>
        <begin position="760"/>
        <end position="777"/>
    </location>
</feature>
<keyword evidence="6" id="KW-0931">ER-Golgi transport</keyword>
<comment type="caution">
    <text evidence="12">The sequence shown here is derived from an EMBL/GenBank/DDBJ whole genome shotgun (WGS) entry which is preliminary data.</text>
</comment>
<evidence type="ECO:0000313" key="12">
    <source>
        <dbReference type="EMBL" id="KAH3671967.1"/>
    </source>
</evidence>
<feature type="region of interest" description="Disordered" evidence="11">
    <location>
        <begin position="704"/>
        <end position="802"/>
    </location>
</feature>
<evidence type="ECO:0000256" key="2">
    <source>
        <dbReference type="ARBA" id="ARBA00022574"/>
    </source>
</evidence>
<comment type="function">
    <text evidence="10">Guanine nucleotide-exchange factor (GEF) required for the formation or budding of transport vesicles from the ER.</text>
</comment>
<dbReference type="RefSeq" id="XP_046065082.1">
    <property type="nucleotide sequence ID" value="XM_046202321.1"/>
</dbReference>
<feature type="compositionally biased region" description="Low complexity" evidence="11">
    <location>
        <begin position="480"/>
        <end position="492"/>
    </location>
</feature>
<dbReference type="GO" id="GO:0000139">
    <property type="term" value="C:Golgi membrane"/>
    <property type="evidence" value="ECO:0007669"/>
    <property type="project" value="UniProtKB-SubCell"/>
</dbReference>
<protein>
    <recommendedName>
        <fullName evidence="10">Guanine nucleotide-exchange factor SEC12</fullName>
    </recommendedName>
</protein>
<feature type="transmembrane region" description="Helical" evidence="10">
    <location>
        <begin position="342"/>
        <end position="363"/>
    </location>
</feature>
<dbReference type="InterPro" id="IPR011047">
    <property type="entry name" value="Quinoprotein_ADH-like_sf"/>
</dbReference>
<dbReference type="SUPFAM" id="SSF50998">
    <property type="entry name" value="Quinoprotein alcohol dehydrogenase-like"/>
    <property type="match status" value="1"/>
</dbReference>
<dbReference type="Gene3D" id="2.130.10.10">
    <property type="entry name" value="YVTN repeat-like/Quinoprotein amine dehydrogenase"/>
    <property type="match status" value="1"/>
</dbReference>
<keyword evidence="4 10" id="KW-0677">Repeat</keyword>
<dbReference type="AlphaFoldDB" id="A0A9P8PIL8"/>
<name>A0A9P8PIL8_9ASCO</name>
<feature type="compositionally biased region" description="Polar residues" evidence="11">
    <location>
        <begin position="423"/>
        <end position="433"/>
    </location>
</feature>
<dbReference type="InterPro" id="IPR015943">
    <property type="entry name" value="WD40/YVTN_repeat-like_dom_sf"/>
</dbReference>
<dbReference type="GO" id="GO:0015031">
    <property type="term" value="P:protein transport"/>
    <property type="evidence" value="ECO:0007669"/>
    <property type="project" value="UniProtKB-KW"/>
</dbReference>
<comment type="subcellular location">
    <subcellularLocation>
        <location evidence="10">Endoplasmic reticulum membrane</location>
        <topology evidence="10">Single-pass type II membrane protein</topology>
    </subcellularLocation>
    <subcellularLocation>
        <location evidence="10">Golgi apparatus membrane</location>
        <topology evidence="10">Single-pass type II membrane protein</topology>
    </subcellularLocation>
</comment>
<dbReference type="GO" id="GO:0006888">
    <property type="term" value="P:endoplasmic reticulum to Golgi vesicle-mediated transport"/>
    <property type="evidence" value="ECO:0007669"/>
    <property type="project" value="UniProtKB-UniRule"/>
</dbReference>